<dbReference type="Proteomes" id="UP000789702">
    <property type="component" value="Unassembled WGS sequence"/>
</dbReference>
<dbReference type="EMBL" id="CAJVPU010034702">
    <property type="protein sequence ID" value="CAG8725991.1"/>
    <property type="molecule type" value="Genomic_DNA"/>
</dbReference>
<evidence type="ECO:0000313" key="2">
    <source>
        <dbReference type="Proteomes" id="UP000789702"/>
    </source>
</evidence>
<organism evidence="1 2">
    <name type="scientific">Dentiscutata heterogama</name>
    <dbReference type="NCBI Taxonomy" id="1316150"/>
    <lineage>
        <taxon>Eukaryota</taxon>
        <taxon>Fungi</taxon>
        <taxon>Fungi incertae sedis</taxon>
        <taxon>Mucoromycota</taxon>
        <taxon>Glomeromycotina</taxon>
        <taxon>Glomeromycetes</taxon>
        <taxon>Diversisporales</taxon>
        <taxon>Gigasporaceae</taxon>
        <taxon>Dentiscutata</taxon>
    </lineage>
</organism>
<accession>A0ACA9PXH5</accession>
<keyword evidence="2" id="KW-1185">Reference proteome</keyword>
<proteinExistence type="predicted"/>
<reference evidence="1" key="1">
    <citation type="submission" date="2021-06" db="EMBL/GenBank/DDBJ databases">
        <authorList>
            <person name="Kallberg Y."/>
            <person name="Tangrot J."/>
            <person name="Rosling A."/>
        </authorList>
    </citation>
    <scope>NUCLEOTIDE SEQUENCE</scope>
    <source>
        <strain evidence="1">IL203A</strain>
    </source>
</reference>
<feature type="non-terminal residue" evidence="1">
    <location>
        <position position="1"/>
    </location>
</feature>
<name>A0ACA9PXH5_9GLOM</name>
<evidence type="ECO:0000313" key="1">
    <source>
        <dbReference type="EMBL" id="CAG8725991.1"/>
    </source>
</evidence>
<gene>
    <name evidence="1" type="ORF">DHETER_LOCUS13133</name>
</gene>
<comment type="caution">
    <text evidence="1">The sequence shown here is derived from an EMBL/GenBank/DDBJ whole genome shotgun (WGS) entry which is preliminary data.</text>
</comment>
<sequence length="55" mass="6208">FTAGAFKAAEAKEAENVVLLSSINDLRFYILNIAVNSLYEENPFYFRLPYSSNGE</sequence>
<protein>
    <submittedName>
        <fullName evidence="1">9306_t:CDS:1</fullName>
    </submittedName>
</protein>